<dbReference type="InterPro" id="IPR036390">
    <property type="entry name" value="WH_DNA-bd_sf"/>
</dbReference>
<dbReference type="STRING" id="555512.SAMN04487993_10217"/>
<evidence type="ECO:0000313" key="6">
    <source>
        <dbReference type="EMBL" id="SDJ18744.1"/>
    </source>
</evidence>
<dbReference type="InterPro" id="IPR050397">
    <property type="entry name" value="Env_Response_Regulators"/>
</dbReference>
<dbReference type="InterPro" id="IPR036388">
    <property type="entry name" value="WH-like_DNA-bd_sf"/>
</dbReference>
<protein>
    <submittedName>
        <fullName evidence="6">Cyclic nucleotide-binding protein</fullName>
    </submittedName>
</protein>
<dbReference type="PROSITE" id="PS50042">
    <property type="entry name" value="CNMP_BINDING_3"/>
    <property type="match status" value="1"/>
</dbReference>
<evidence type="ECO:0000313" key="7">
    <source>
        <dbReference type="Proteomes" id="UP000199093"/>
    </source>
</evidence>
<dbReference type="Pfam" id="PF13545">
    <property type="entry name" value="HTH_Crp_2"/>
    <property type="match status" value="1"/>
</dbReference>
<dbReference type="OrthoDB" id="9776746at2"/>
<dbReference type="InterPro" id="IPR012318">
    <property type="entry name" value="HTH_CRP"/>
</dbReference>
<accession>A0A1G8RNU7</accession>
<dbReference type="PANTHER" id="PTHR24567">
    <property type="entry name" value="CRP FAMILY TRANSCRIPTIONAL REGULATORY PROTEIN"/>
    <property type="match status" value="1"/>
</dbReference>
<feature type="domain" description="HTH crp-type" evidence="5">
    <location>
        <begin position="147"/>
        <end position="211"/>
    </location>
</feature>
<dbReference type="Gene3D" id="1.10.10.10">
    <property type="entry name" value="Winged helix-like DNA-binding domain superfamily/Winged helix DNA-binding domain"/>
    <property type="match status" value="1"/>
</dbReference>
<proteinExistence type="predicted"/>
<evidence type="ECO:0000256" key="2">
    <source>
        <dbReference type="ARBA" id="ARBA00023125"/>
    </source>
</evidence>
<feature type="domain" description="Cyclic nucleotide-binding" evidence="4">
    <location>
        <begin position="11"/>
        <end position="133"/>
    </location>
</feature>
<evidence type="ECO:0000256" key="3">
    <source>
        <dbReference type="ARBA" id="ARBA00023163"/>
    </source>
</evidence>
<sequence length="222" mass="24515">MTEDWTTHFDGLRDLPADEQALLRRSAHPMHLPAGRTVFAPGQEAQTFFLLRTGTVRVQQQTETGREVFLYRVHAGESCILTTACLLSSEAYTAEAITETEVTAVAIPRAGFEAIIAGSAAFRRLVFHAYARRIADLFALIDDILSQRMDVRLAARLLALADDSGQVQATHQVLAHELGTAREVITRTLAEFHRRGWIAQARGAVRLADPEALRQLARGGTR</sequence>
<keyword evidence="3" id="KW-0804">Transcription</keyword>
<dbReference type="GO" id="GO:0003700">
    <property type="term" value="F:DNA-binding transcription factor activity"/>
    <property type="evidence" value="ECO:0007669"/>
    <property type="project" value="TreeGrafter"/>
</dbReference>
<keyword evidence="2" id="KW-0238">DNA-binding</keyword>
<keyword evidence="7" id="KW-1185">Reference proteome</keyword>
<gene>
    <name evidence="6" type="ORF">SAMN04487993_10217</name>
</gene>
<dbReference type="GO" id="GO:0005829">
    <property type="term" value="C:cytosol"/>
    <property type="evidence" value="ECO:0007669"/>
    <property type="project" value="TreeGrafter"/>
</dbReference>
<dbReference type="AlphaFoldDB" id="A0A1G8RNU7"/>
<reference evidence="6 7" key="1">
    <citation type="submission" date="2016-10" db="EMBL/GenBank/DDBJ databases">
        <authorList>
            <person name="de Groot N.N."/>
        </authorList>
    </citation>
    <scope>NUCLEOTIDE SEQUENCE [LARGE SCALE GENOMIC DNA]</scope>
    <source>
        <strain evidence="6 7">DSM 26424</strain>
    </source>
</reference>
<evidence type="ECO:0000259" key="5">
    <source>
        <dbReference type="PROSITE" id="PS51063"/>
    </source>
</evidence>
<keyword evidence="1" id="KW-0805">Transcription regulation</keyword>
<dbReference type="PANTHER" id="PTHR24567:SF74">
    <property type="entry name" value="HTH-TYPE TRANSCRIPTIONAL REGULATOR ARCR"/>
    <property type="match status" value="1"/>
</dbReference>
<dbReference type="EMBL" id="FNEJ01000021">
    <property type="protein sequence ID" value="SDJ18744.1"/>
    <property type="molecule type" value="Genomic_DNA"/>
</dbReference>
<name>A0A1G8RNU7_9RHOB</name>
<dbReference type="SMART" id="SM00100">
    <property type="entry name" value="cNMP"/>
    <property type="match status" value="1"/>
</dbReference>
<dbReference type="InterPro" id="IPR000595">
    <property type="entry name" value="cNMP-bd_dom"/>
</dbReference>
<dbReference type="InterPro" id="IPR014710">
    <property type="entry name" value="RmlC-like_jellyroll"/>
</dbReference>
<dbReference type="SUPFAM" id="SSF51206">
    <property type="entry name" value="cAMP-binding domain-like"/>
    <property type="match status" value="1"/>
</dbReference>
<dbReference type="CDD" id="cd00038">
    <property type="entry name" value="CAP_ED"/>
    <property type="match status" value="1"/>
</dbReference>
<dbReference type="Proteomes" id="UP000199093">
    <property type="component" value="Unassembled WGS sequence"/>
</dbReference>
<evidence type="ECO:0000259" key="4">
    <source>
        <dbReference type="PROSITE" id="PS50042"/>
    </source>
</evidence>
<evidence type="ECO:0000256" key="1">
    <source>
        <dbReference type="ARBA" id="ARBA00023015"/>
    </source>
</evidence>
<dbReference type="Gene3D" id="2.60.120.10">
    <property type="entry name" value="Jelly Rolls"/>
    <property type="match status" value="1"/>
</dbReference>
<dbReference type="InterPro" id="IPR018490">
    <property type="entry name" value="cNMP-bd_dom_sf"/>
</dbReference>
<dbReference type="GO" id="GO:0003677">
    <property type="term" value="F:DNA binding"/>
    <property type="evidence" value="ECO:0007669"/>
    <property type="project" value="UniProtKB-KW"/>
</dbReference>
<organism evidence="6 7">
    <name type="scientific">Salipiger marinus</name>
    <dbReference type="NCBI Taxonomy" id="555512"/>
    <lineage>
        <taxon>Bacteria</taxon>
        <taxon>Pseudomonadati</taxon>
        <taxon>Pseudomonadota</taxon>
        <taxon>Alphaproteobacteria</taxon>
        <taxon>Rhodobacterales</taxon>
        <taxon>Roseobacteraceae</taxon>
        <taxon>Salipiger</taxon>
    </lineage>
</organism>
<dbReference type="RefSeq" id="WP_089850222.1">
    <property type="nucleotide sequence ID" value="NZ_FNEJ01000021.1"/>
</dbReference>
<dbReference type="Pfam" id="PF00027">
    <property type="entry name" value="cNMP_binding"/>
    <property type="match status" value="1"/>
</dbReference>
<dbReference type="PROSITE" id="PS51063">
    <property type="entry name" value="HTH_CRP_2"/>
    <property type="match status" value="1"/>
</dbReference>
<dbReference type="SUPFAM" id="SSF46785">
    <property type="entry name" value="Winged helix' DNA-binding domain"/>
    <property type="match status" value="1"/>
</dbReference>
<dbReference type="SMART" id="SM00419">
    <property type="entry name" value="HTH_CRP"/>
    <property type="match status" value="1"/>
</dbReference>